<keyword evidence="4" id="KW-1185">Reference proteome</keyword>
<accession>A0A5C8P578</accession>
<dbReference type="CDD" id="cd03801">
    <property type="entry name" value="GT4_PimA-like"/>
    <property type="match status" value="1"/>
</dbReference>
<dbReference type="EMBL" id="VDUY01000001">
    <property type="protein sequence ID" value="TXL68569.1"/>
    <property type="molecule type" value="Genomic_DNA"/>
</dbReference>
<dbReference type="SUPFAM" id="SSF53756">
    <property type="entry name" value="UDP-Glycosyltransferase/glycogen phosphorylase"/>
    <property type="match status" value="1"/>
</dbReference>
<dbReference type="InterPro" id="IPR001296">
    <property type="entry name" value="Glyco_trans_1"/>
</dbReference>
<name>A0A5C8P578_9BURK</name>
<reference evidence="3 4" key="1">
    <citation type="submission" date="2019-06" db="EMBL/GenBank/DDBJ databases">
        <title>Quisquiliibacterium sp. nov., isolated from a maize field.</title>
        <authorList>
            <person name="Lin S.-Y."/>
            <person name="Tsai C.-F."/>
            <person name="Young C.-C."/>
        </authorList>
    </citation>
    <scope>NUCLEOTIDE SEQUENCE [LARGE SCALE GENOMIC DNA]</scope>
    <source>
        <strain evidence="3 4">CC-CFT501</strain>
    </source>
</reference>
<sequence>MKILHTSSATDWGGAQIRMITEAAGLIARGHEVTIACPPGAPAGARAAGYGVPVLELPAGPGLGRDGVAARVAALRAARRLVADGGFDVLVAHGPVDNWLMALARASLRRAPPIVRIHHASASLPRGPASRWLYTRAAARVVTGSEAIRHMLVRDQGFDGRRIVSVPTGIDLGHFRPGDRARARRALGLPEDDLPVIGIVASLRRAKGHHLLIDAVAGLSMPVRVLVIGDGAQRAALEKQADGALPPGRVLFAGSQADVLPWLQALDAFVLPTLHEGIPQSLSQAMGAGLCCVTTPVGGIPEIAADGESALFVAPGDVAALRSGIERVLGDAALRARLGRRAREAALERCSIEAMLDRMERLFAEVAAESAP</sequence>
<protein>
    <submittedName>
        <fullName evidence="3">Glycosyltransferase family 4 protein</fullName>
    </submittedName>
</protein>
<evidence type="ECO:0000313" key="4">
    <source>
        <dbReference type="Proteomes" id="UP000321548"/>
    </source>
</evidence>
<dbReference type="InterPro" id="IPR050194">
    <property type="entry name" value="Glycosyltransferase_grp1"/>
</dbReference>
<organism evidence="3 4">
    <name type="scientific">Zeimonas arvi</name>
    <dbReference type="NCBI Taxonomy" id="2498847"/>
    <lineage>
        <taxon>Bacteria</taxon>
        <taxon>Pseudomonadati</taxon>
        <taxon>Pseudomonadota</taxon>
        <taxon>Betaproteobacteria</taxon>
        <taxon>Burkholderiales</taxon>
        <taxon>Burkholderiaceae</taxon>
        <taxon>Zeimonas</taxon>
    </lineage>
</organism>
<evidence type="ECO:0000313" key="3">
    <source>
        <dbReference type="EMBL" id="TXL68569.1"/>
    </source>
</evidence>
<dbReference type="Pfam" id="PF00534">
    <property type="entry name" value="Glycos_transf_1"/>
    <property type="match status" value="1"/>
</dbReference>
<proteinExistence type="predicted"/>
<dbReference type="Proteomes" id="UP000321548">
    <property type="component" value="Unassembled WGS sequence"/>
</dbReference>
<evidence type="ECO:0000259" key="1">
    <source>
        <dbReference type="Pfam" id="PF00534"/>
    </source>
</evidence>
<keyword evidence="3" id="KW-0808">Transferase</keyword>
<dbReference type="AlphaFoldDB" id="A0A5C8P578"/>
<dbReference type="PANTHER" id="PTHR45947:SF3">
    <property type="entry name" value="SULFOQUINOVOSYL TRANSFERASE SQD2"/>
    <property type="match status" value="1"/>
</dbReference>
<dbReference type="RefSeq" id="WP_147702709.1">
    <property type="nucleotide sequence ID" value="NZ_VDUY01000001.1"/>
</dbReference>
<gene>
    <name evidence="3" type="ORF">FHP08_02490</name>
</gene>
<dbReference type="Pfam" id="PF13439">
    <property type="entry name" value="Glyco_transf_4"/>
    <property type="match status" value="1"/>
</dbReference>
<dbReference type="OrthoDB" id="9805661at2"/>
<comment type="caution">
    <text evidence="3">The sequence shown here is derived from an EMBL/GenBank/DDBJ whole genome shotgun (WGS) entry which is preliminary data.</text>
</comment>
<feature type="domain" description="Glycosyltransferase subfamily 4-like N-terminal" evidence="2">
    <location>
        <begin position="12"/>
        <end position="172"/>
    </location>
</feature>
<dbReference type="Gene3D" id="3.40.50.2000">
    <property type="entry name" value="Glycogen Phosphorylase B"/>
    <property type="match status" value="2"/>
</dbReference>
<evidence type="ECO:0000259" key="2">
    <source>
        <dbReference type="Pfam" id="PF13439"/>
    </source>
</evidence>
<dbReference type="GO" id="GO:0016757">
    <property type="term" value="F:glycosyltransferase activity"/>
    <property type="evidence" value="ECO:0007669"/>
    <property type="project" value="InterPro"/>
</dbReference>
<dbReference type="PANTHER" id="PTHR45947">
    <property type="entry name" value="SULFOQUINOVOSYL TRANSFERASE SQD2"/>
    <property type="match status" value="1"/>
</dbReference>
<feature type="domain" description="Glycosyl transferase family 1" evidence="1">
    <location>
        <begin position="184"/>
        <end position="344"/>
    </location>
</feature>
<dbReference type="InterPro" id="IPR028098">
    <property type="entry name" value="Glyco_trans_4-like_N"/>
</dbReference>